<dbReference type="STRING" id="157072.A0A024T7X3"/>
<dbReference type="AlphaFoldDB" id="A0A024T7X3"/>
<proteinExistence type="predicted"/>
<evidence type="ECO:0000259" key="3">
    <source>
        <dbReference type="Pfam" id="PF13359"/>
    </source>
</evidence>
<accession>A0A024T7X3</accession>
<dbReference type="InterPro" id="IPR027806">
    <property type="entry name" value="HARBI1_dom"/>
</dbReference>
<dbReference type="EMBL" id="KI914087">
    <property type="protein sequence ID" value="ETV90135.1"/>
    <property type="molecule type" value="Genomic_DNA"/>
</dbReference>
<dbReference type="eggNOG" id="ENOG502SKXD">
    <property type="taxonomic scope" value="Eukaryota"/>
</dbReference>
<dbReference type="RefSeq" id="XP_008881234.1">
    <property type="nucleotide sequence ID" value="XM_008883012.1"/>
</dbReference>
<comment type="cofactor">
    <cofactor evidence="1">
        <name>a divalent metal cation</name>
        <dbReference type="ChEBI" id="CHEBI:60240"/>
    </cofactor>
</comment>
<dbReference type="GO" id="GO:0046872">
    <property type="term" value="F:metal ion binding"/>
    <property type="evidence" value="ECO:0007669"/>
    <property type="project" value="UniProtKB-KW"/>
</dbReference>
<dbReference type="Pfam" id="PF13359">
    <property type="entry name" value="DDE_Tnp_4"/>
    <property type="match status" value="1"/>
</dbReference>
<feature type="domain" description="DDE Tnp4" evidence="3">
    <location>
        <begin position="58"/>
        <end position="134"/>
    </location>
</feature>
<organism evidence="4">
    <name type="scientific">Aphanomyces invadans</name>
    <dbReference type="NCBI Taxonomy" id="157072"/>
    <lineage>
        <taxon>Eukaryota</taxon>
        <taxon>Sar</taxon>
        <taxon>Stramenopiles</taxon>
        <taxon>Oomycota</taxon>
        <taxon>Saprolegniomycetes</taxon>
        <taxon>Saprolegniales</taxon>
        <taxon>Verrucalvaceae</taxon>
        <taxon>Aphanomyces</taxon>
    </lineage>
</organism>
<reference evidence="4" key="1">
    <citation type="submission" date="2013-12" db="EMBL/GenBank/DDBJ databases">
        <title>The Genome Sequence of Aphanomyces invadans NJM9701.</title>
        <authorList>
            <consortium name="The Broad Institute Genomics Platform"/>
            <person name="Russ C."/>
            <person name="Tyler B."/>
            <person name="van West P."/>
            <person name="Dieguez-Uribeondo J."/>
            <person name="Young S.K."/>
            <person name="Zeng Q."/>
            <person name="Gargeya S."/>
            <person name="Fitzgerald M."/>
            <person name="Abouelleil A."/>
            <person name="Alvarado L."/>
            <person name="Chapman S.B."/>
            <person name="Gainer-Dewar J."/>
            <person name="Goldberg J."/>
            <person name="Griggs A."/>
            <person name="Gujja S."/>
            <person name="Hansen M."/>
            <person name="Howarth C."/>
            <person name="Imamovic A."/>
            <person name="Ireland A."/>
            <person name="Larimer J."/>
            <person name="McCowan C."/>
            <person name="Murphy C."/>
            <person name="Pearson M."/>
            <person name="Poon T.W."/>
            <person name="Priest M."/>
            <person name="Roberts A."/>
            <person name="Saif S."/>
            <person name="Shea T."/>
            <person name="Sykes S."/>
            <person name="Wortman J."/>
            <person name="Nusbaum C."/>
            <person name="Birren B."/>
        </authorList>
    </citation>
    <scope>NUCLEOTIDE SEQUENCE [LARGE SCALE GENOMIC DNA]</scope>
    <source>
        <strain evidence="4">NJM9701</strain>
    </source>
</reference>
<feature type="non-terminal residue" evidence="4">
    <location>
        <position position="1"/>
    </location>
</feature>
<evidence type="ECO:0000256" key="1">
    <source>
        <dbReference type="ARBA" id="ARBA00001968"/>
    </source>
</evidence>
<name>A0A024T7X3_9STRA</name>
<dbReference type="OrthoDB" id="76654at2759"/>
<gene>
    <name evidence="4" type="ORF">H310_15032</name>
</gene>
<keyword evidence="2" id="KW-0479">Metal-binding</keyword>
<sequence>FCAALATKGSPMSNVFGFIDGTKIQTSRIDSTGDGNNLQKQIYSGHKRMHCLNYQACRRHDSTMLRQSKLLQFFDKHRDMFSSTCIYGDPVYGIFEYLLSGYKGNNVGELKREFNKRMSRVRQSVEWNFKILKKN</sequence>
<feature type="non-terminal residue" evidence="4">
    <location>
        <position position="135"/>
    </location>
</feature>
<dbReference type="VEuPathDB" id="FungiDB:H310_15032"/>
<protein>
    <recommendedName>
        <fullName evidence="3">DDE Tnp4 domain-containing protein</fullName>
    </recommendedName>
</protein>
<evidence type="ECO:0000256" key="2">
    <source>
        <dbReference type="ARBA" id="ARBA00022723"/>
    </source>
</evidence>
<evidence type="ECO:0000313" key="4">
    <source>
        <dbReference type="EMBL" id="ETV90135.1"/>
    </source>
</evidence>
<dbReference type="GeneID" id="20092082"/>